<evidence type="ECO:0000256" key="14">
    <source>
        <dbReference type="ARBA" id="ARBA00024015"/>
    </source>
</evidence>
<keyword evidence="7" id="KW-0479">Metal-binding</keyword>
<evidence type="ECO:0000256" key="15">
    <source>
        <dbReference type="ARBA" id="ARBA00039024"/>
    </source>
</evidence>
<reference evidence="19 20" key="1">
    <citation type="journal article" date="2014" name="Nat. Commun.">
        <title>Klebsormidium flaccidum genome reveals primary factors for plant terrestrial adaptation.</title>
        <authorList>
            <person name="Hori K."/>
            <person name="Maruyama F."/>
            <person name="Fujisawa T."/>
            <person name="Togashi T."/>
            <person name="Yamamoto N."/>
            <person name="Seo M."/>
            <person name="Sato S."/>
            <person name="Yamada T."/>
            <person name="Mori H."/>
            <person name="Tajima N."/>
            <person name="Moriyama T."/>
            <person name="Ikeuchi M."/>
            <person name="Watanabe M."/>
            <person name="Wada H."/>
            <person name="Kobayashi K."/>
            <person name="Saito M."/>
            <person name="Masuda T."/>
            <person name="Sasaki-Sekimoto Y."/>
            <person name="Mashiguchi K."/>
            <person name="Awai K."/>
            <person name="Shimojima M."/>
            <person name="Masuda S."/>
            <person name="Iwai M."/>
            <person name="Nobusawa T."/>
            <person name="Narise T."/>
            <person name="Kondo S."/>
            <person name="Saito H."/>
            <person name="Sato R."/>
            <person name="Murakawa M."/>
            <person name="Ihara Y."/>
            <person name="Oshima-Yamada Y."/>
            <person name="Ohtaka K."/>
            <person name="Satoh M."/>
            <person name="Sonobe K."/>
            <person name="Ishii M."/>
            <person name="Ohtani R."/>
            <person name="Kanamori-Sato M."/>
            <person name="Honoki R."/>
            <person name="Miyazaki D."/>
            <person name="Mochizuki H."/>
            <person name="Umetsu J."/>
            <person name="Higashi K."/>
            <person name="Shibata D."/>
            <person name="Kamiya Y."/>
            <person name="Sato N."/>
            <person name="Nakamura Y."/>
            <person name="Tabata S."/>
            <person name="Ida S."/>
            <person name="Kurokawa K."/>
            <person name="Ohta H."/>
        </authorList>
    </citation>
    <scope>NUCLEOTIDE SEQUENCE [LARGE SCALE GENOMIC DNA]</scope>
    <source>
        <strain evidence="19 20">NIES-2285</strain>
    </source>
</reference>
<evidence type="ECO:0000256" key="13">
    <source>
        <dbReference type="ARBA" id="ARBA00023136"/>
    </source>
</evidence>
<protein>
    <recommendedName>
        <fullName evidence="15">phytol kinase</fullName>
        <ecNumber evidence="15">2.7.1.182</ecNumber>
    </recommendedName>
</protein>
<dbReference type="EMBL" id="DF237002">
    <property type="protein sequence ID" value="GAQ80382.1"/>
    <property type="molecule type" value="Genomic_DNA"/>
</dbReference>
<evidence type="ECO:0000256" key="16">
    <source>
        <dbReference type="ARBA" id="ARBA00048889"/>
    </source>
</evidence>
<dbReference type="PROSITE" id="PS50865">
    <property type="entry name" value="ZF_MYND_2"/>
    <property type="match status" value="1"/>
</dbReference>
<keyword evidence="12" id="KW-1133">Transmembrane helix</keyword>
<evidence type="ECO:0000313" key="19">
    <source>
        <dbReference type="EMBL" id="GAQ80382.1"/>
    </source>
</evidence>
<dbReference type="GO" id="GO:0010276">
    <property type="term" value="F:phytol kinase activity"/>
    <property type="evidence" value="ECO:0007669"/>
    <property type="project" value="UniProtKB-EC"/>
</dbReference>
<comment type="similarity">
    <text evidence="2">Belongs to the polyprenol kinase family.</text>
</comment>
<evidence type="ECO:0000256" key="11">
    <source>
        <dbReference type="ARBA" id="ARBA00022946"/>
    </source>
</evidence>
<sequence length="861" mass="94992">MQTLWLTCKGTFLSSIQNRNDWAIYHSSCAKEELSVPIWQADERSESVAEFLGLLSAKKYGMAIHTVVSLVDEVAGNMLLPEQEQQLQLKPTKAFRKLSKLLKNEEVVRGILTVLLEGDDCLLMLDAICRVTRAPGFARQIRIHIASCSTAVETLQQLGSLLFRVALRNLSHSPTVSQKEASALQGCLLYMKTLMNLLGHSPEFAERAFRHEYLPLLTSFFPFPGAPPRAAEGARASLFAHLAAVTMGVFDHFVDTPQMVKNVLRSGAAAGLIPWLTRFFDLLTDQLKKFPARPPENREMRVTARSLLYQLNGLCDEAMKLSPGLLRGAEFDELHRSVQELKPLLDDSAKGNAEIFLGKVRNHIRKEKGTPPALEPSNLETVIQVLEAVRLAGANAPVDLLDEFVISLVMLVCDDFRKLLRKAPNVIPVLRDSFVAEVSRAAKKPRSSNPKAQERMRHVAMCLSSFLAVGASEGTLPVAVFDIAGAAIASILKPALSVLDPPGHIRILELLIFCFNYGGDAAATRREYARALAGVSFLYLAKPAASLAWHLTAAVFGARTWIDPEVVCAHEAQVGRQFGFNPRDREAVGHVSGLLPAGDVKRLVDQALRVLHEACLTPFTPEDRVQDVAEIVRRIVIECPEILELIVPRIGHVTRLLEVVCSSLTQEFGRHFLENPLSRQELVTPEEIRQWMGVFGPLVVVFKCAFDKCKYKRASREKLLMETAGNGGIVVCQGTLRDSRALLAGAAKSMNASGGSAAERAREMKERVGEILPQDEIAREIWAAYAEQFNLKECSNRACVAGVVEVRQKTFKACGACGGAQYCSRECQMVHWKNGHKTECKIARQGASSKGEKGKRVKNNR</sequence>
<dbReference type="GO" id="GO:0008270">
    <property type="term" value="F:zinc ion binding"/>
    <property type="evidence" value="ECO:0007669"/>
    <property type="project" value="UniProtKB-KW"/>
</dbReference>
<gene>
    <name evidence="19" type="ORF">KFL_000530100</name>
</gene>
<dbReference type="SUPFAM" id="SSF144232">
    <property type="entry name" value="HIT/MYND zinc finger-like"/>
    <property type="match status" value="1"/>
</dbReference>
<evidence type="ECO:0000256" key="4">
    <source>
        <dbReference type="ARBA" id="ARBA00022640"/>
    </source>
</evidence>
<keyword evidence="10" id="KW-0862">Zinc</keyword>
<dbReference type="InterPro" id="IPR039606">
    <property type="entry name" value="Phytol/farnesol_kinase"/>
</dbReference>
<dbReference type="InterPro" id="IPR002893">
    <property type="entry name" value="Znf_MYND"/>
</dbReference>
<comment type="subcellular location">
    <subcellularLocation>
        <location evidence="1">Plastid</location>
        <location evidence="1">Chloroplast membrane</location>
        <topology evidence="1">Multi-pass membrane protein</topology>
    </subcellularLocation>
</comment>
<evidence type="ECO:0000256" key="7">
    <source>
        <dbReference type="ARBA" id="ARBA00022723"/>
    </source>
</evidence>
<proteinExistence type="inferred from homology"/>
<evidence type="ECO:0000256" key="12">
    <source>
        <dbReference type="ARBA" id="ARBA00022989"/>
    </source>
</evidence>
<dbReference type="AlphaFoldDB" id="A0A1Y1HRF9"/>
<evidence type="ECO:0000313" key="20">
    <source>
        <dbReference type="Proteomes" id="UP000054558"/>
    </source>
</evidence>
<dbReference type="Proteomes" id="UP000054558">
    <property type="component" value="Unassembled WGS sequence"/>
</dbReference>
<keyword evidence="8 17" id="KW-0863">Zinc-finger</keyword>
<organism evidence="19 20">
    <name type="scientific">Klebsormidium nitens</name>
    <name type="common">Green alga</name>
    <name type="synonym">Ulothrix nitens</name>
    <dbReference type="NCBI Taxonomy" id="105231"/>
    <lineage>
        <taxon>Eukaryota</taxon>
        <taxon>Viridiplantae</taxon>
        <taxon>Streptophyta</taxon>
        <taxon>Klebsormidiophyceae</taxon>
        <taxon>Klebsormidiales</taxon>
        <taxon>Klebsormidiaceae</taxon>
        <taxon>Klebsormidium</taxon>
    </lineage>
</organism>
<comment type="pathway">
    <text evidence="14">Cofactor biosynthesis; tocopherol biosynthesis.</text>
</comment>
<feature type="domain" description="MYND-type" evidence="18">
    <location>
        <begin position="791"/>
        <end position="840"/>
    </location>
</feature>
<evidence type="ECO:0000256" key="2">
    <source>
        <dbReference type="ARBA" id="ARBA00010794"/>
    </source>
</evidence>
<keyword evidence="3" id="KW-0150">Chloroplast</keyword>
<evidence type="ECO:0000256" key="10">
    <source>
        <dbReference type="ARBA" id="ARBA00022833"/>
    </source>
</evidence>
<keyword evidence="11" id="KW-0809">Transit peptide</keyword>
<name>A0A1Y1HRF9_KLENI</name>
<keyword evidence="13" id="KW-0472">Membrane</keyword>
<keyword evidence="6" id="KW-0812">Transmembrane</keyword>
<keyword evidence="20" id="KW-1185">Reference proteome</keyword>
<evidence type="ECO:0000259" key="18">
    <source>
        <dbReference type="PROSITE" id="PS50865"/>
    </source>
</evidence>
<keyword evidence="5" id="KW-0808">Transferase</keyword>
<dbReference type="EC" id="2.7.1.182" evidence="15"/>
<dbReference type="GO" id="GO:0031969">
    <property type="term" value="C:chloroplast membrane"/>
    <property type="evidence" value="ECO:0007669"/>
    <property type="project" value="UniProtKB-SubCell"/>
</dbReference>
<dbReference type="Pfam" id="PF01753">
    <property type="entry name" value="zf-MYND"/>
    <property type="match status" value="1"/>
</dbReference>
<dbReference type="PROSITE" id="PS01360">
    <property type="entry name" value="ZF_MYND_1"/>
    <property type="match status" value="1"/>
</dbReference>
<evidence type="ECO:0000256" key="17">
    <source>
        <dbReference type="PROSITE-ProRule" id="PRU00134"/>
    </source>
</evidence>
<evidence type="ECO:0000256" key="8">
    <source>
        <dbReference type="ARBA" id="ARBA00022771"/>
    </source>
</evidence>
<keyword evidence="9" id="KW-0418">Kinase</keyword>
<dbReference type="OrthoDB" id="420187at2759"/>
<evidence type="ECO:0000256" key="1">
    <source>
        <dbReference type="ARBA" id="ARBA00004508"/>
    </source>
</evidence>
<evidence type="ECO:0000256" key="3">
    <source>
        <dbReference type="ARBA" id="ARBA00022528"/>
    </source>
</evidence>
<evidence type="ECO:0000256" key="6">
    <source>
        <dbReference type="ARBA" id="ARBA00022692"/>
    </source>
</evidence>
<evidence type="ECO:0000256" key="5">
    <source>
        <dbReference type="ARBA" id="ARBA00022679"/>
    </source>
</evidence>
<accession>A0A1Y1HRF9</accession>
<evidence type="ECO:0000256" key="9">
    <source>
        <dbReference type="ARBA" id="ARBA00022777"/>
    </source>
</evidence>
<keyword evidence="4" id="KW-0934">Plastid</keyword>
<dbReference type="Gene3D" id="6.10.140.2220">
    <property type="match status" value="1"/>
</dbReference>
<dbReference type="PANTHER" id="PTHR32523">
    <property type="entry name" value="PHYTOL KINASE 1, CHLOROPLASTIC"/>
    <property type="match status" value="1"/>
</dbReference>
<comment type="catalytic activity">
    <reaction evidence="16">
        <text>phytol + CTP = phytyl phosphate + CDP + H(+)</text>
        <dbReference type="Rhea" id="RHEA:38055"/>
        <dbReference type="ChEBI" id="CHEBI:15378"/>
        <dbReference type="ChEBI" id="CHEBI:17327"/>
        <dbReference type="ChEBI" id="CHEBI:37563"/>
        <dbReference type="ChEBI" id="CHEBI:58069"/>
        <dbReference type="ChEBI" id="CHEBI:75483"/>
        <dbReference type="EC" id="2.7.1.182"/>
    </reaction>
</comment>
<dbReference type="PANTHER" id="PTHR32523:SF8">
    <property type="entry name" value="DOLICHOL KINASE"/>
    <property type="match status" value="1"/>
</dbReference>